<evidence type="ECO:0000313" key="2">
    <source>
        <dbReference type="EMBL" id="KAK0659439.1"/>
    </source>
</evidence>
<protein>
    <submittedName>
        <fullName evidence="2">Uncharacterized protein</fullName>
    </submittedName>
</protein>
<reference evidence="2" key="1">
    <citation type="submission" date="2023-06" db="EMBL/GenBank/DDBJ databases">
        <title>Genome-scale phylogeny and comparative genomics of the fungal order Sordariales.</title>
        <authorList>
            <consortium name="Lawrence Berkeley National Laboratory"/>
            <person name="Hensen N."/>
            <person name="Bonometti L."/>
            <person name="Westerberg I."/>
            <person name="Brannstrom I.O."/>
            <person name="Guillou S."/>
            <person name="Cros-Aarteil S."/>
            <person name="Calhoun S."/>
            <person name="Haridas S."/>
            <person name="Kuo A."/>
            <person name="Mondo S."/>
            <person name="Pangilinan J."/>
            <person name="Riley R."/>
            <person name="Labutti K."/>
            <person name="Andreopoulos B."/>
            <person name="Lipzen A."/>
            <person name="Chen C."/>
            <person name="Yanf M."/>
            <person name="Daum C."/>
            <person name="Ng V."/>
            <person name="Clum A."/>
            <person name="Steindorff A."/>
            <person name="Ohm R."/>
            <person name="Martin F."/>
            <person name="Silar P."/>
            <person name="Natvig D."/>
            <person name="Lalanne C."/>
            <person name="Gautier V."/>
            <person name="Ament-Velasquez S.L."/>
            <person name="Kruys A."/>
            <person name="Hutchinson M.I."/>
            <person name="Powell A.J."/>
            <person name="Barry K."/>
            <person name="Miller A.N."/>
            <person name="Grigoriev I.V."/>
            <person name="Debuchy R."/>
            <person name="Gladieux P."/>
            <person name="Thoren M.H."/>
            <person name="Johannesson H."/>
        </authorList>
    </citation>
    <scope>NUCLEOTIDE SEQUENCE</scope>
    <source>
        <strain evidence="2">CBS 307.81</strain>
    </source>
</reference>
<evidence type="ECO:0000256" key="1">
    <source>
        <dbReference type="SAM" id="MobiDB-lite"/>
    </source>
</evidence>
<feature type="region of interest" description="Disordered" evidence="1">
    <location>
        <begin position="113"/>
        <end position="161"/>
    </location>
</feature>
<sequence>MLARQPSPSQDLLDWVNPEDEQDQFGIEDEAVNWCYVVFGMPAQDPPPSLTSQWFSYQSAQASYASSVAPAVSSLKAKCNRDIAPAFDMLVATDIESCHTAVKAAHSVLSGVDTTTTASPSPSRTVVLAPSTTIGPREETSASEKDTESKEGSAQSTGTSAAVGARETGYVAVAAAAAVAAIAGGMVVV</sequence>
<name>A0AA39YVR0_9PEZI</name>
<keyword evidence="3" id="KW-1185">Reference proteome</keyword>
<dbReference type="AlphaFoldDB" id="A0AA39YVR0"/>
<proteinExistence type="predicted"/>
<organism evidence="2 3">
    <name type="scientific">Cercophora samala</name>
    <dbReference type="NCBI Taxonomy" id="330535"/>
    <lineage>
        <taxon>Eukaryota</taxon>
        <taxon>Fungi</taxon>
        <taxon>Dikarya</taxon>
        <taxon>Ascomycota</taxon>
        <taxon>Pezizomycotina</taxon>
        <taxon>Sordariomycetes</taxon>
        <taxon>Sordariomycetidae</taxon>
        <taxon>Sordariales</taxon>
        <taxon>Lasiosphaeriaceae</taxon>
        <taxon>Cercophora</taxon>
    </lineage>
</organism>
<feature type="compositionally biased region" description="Basic and acidic residues" evidence="1">
    <location>
        <begin position="136"/>
        <end position="151"/>
    </location>
</feature>
<gene>
    <name evidence="2" type="ORF">QBC41DRAFT_331544</name>
</gene>
<accession>A0AA39YVR0</accession>
<comment type="caution">
    <text evidence="2">The sequence shown here is derived from an EMBL/GenBank/DDBJ whole genome shotgun (WGS) entry which is preliminary data.</text>
</comment>
<dbReference type="Proteomes" id="UP001174997">
    <property type="component" value="Unassembled WGS sequence"/>
</dbReference>
<feature type="compositionally biased region" description="Low complexity" evidence="1">
    <location>
        <begin position="114"/>
        <end position="125"/>
    </location>
</feature>
<evidence type="ECO:0000313" key="3">
    <source>
        <dbReference type="Proteomes" id="UP001174997"/>
    </source>
</evidence>
<dbReference type="EMBL" id="JAULSY010000185">
    <property type="protein sequence ID" value="KAK0659439.1"/>
    <property type="molecule type" value="Genomic_DNA"/>
</dbReference>